<dbReference type="PANTHER" id="PTHR31650">
    <property type="entry name" value="O-ACYLTRANSFERASE (WSD1-LIKE) FAMILY PROTEIN"/>
    <property type="match status" value="1"/>
</dbReference>
<dbReference type="Gene3D" id="3.30.559.10">
    <property type="entry name" value="Chloramphenicol acetyltransferase-like domain"/>
    <property type="match status" value="1"/>
</dbReference>
<dbReference type="GO" id="GO:0019432">
    <property type="term" value="P:triglyceride biosynthetic process"/>
    <property type="evidence" value="ECO:0007669"/>
    <property type="project" value="TreeGrafter"/>
</dbReference>
<name>A0A7R9W9L7_9STRA</name>
<reference evidence="3" key="1">
    <citation type="submission" date="2021-01" db="EMBL/GenBank/DDBJ databases">
        <authorList>
            <person name="Corre E."/>
            <person name="Pelletier E."/>
            <person name="Niang G."/>
            <person name="Scheremetjew M."/>
            <person name="Finn R."/>
            <person name="Kale V."/>
            <person name="Holt S."/>
            <person name="Cochrane G."/>
            <person name="Meng A."/>
            <person name="Brown T."/>
            <person name="Cohen L."/>
        </authorList>
    </citation>
    <scope>NUCLEOTIDE SEQUENCE</scope>
    <source>
        <strain evidence="3">CCMP147</strain>
    </source>
</reference>
<sequence length="613" mass="68392">MNFMSPSAALTEYATATTMTLFPPAIASSFWLTTFLSTGVFVALTAVFYHIFAGRMAEVLSKLKVSVPCGNEGGTKDIRLGRNIRKLIPATGGNVWWQLFYRSASDLSGGSESSGDRVLRRRLTSIGRFSLRTQTERNPSIISFFLAFSNQRGRDGMNMKELEWVWRKRVMDRHERFRSRICEEDDRFFEVCDKPPFDLYAKDVAHPKEHRVELNDRIEHLLTSHLNVRKRLWEAKLSTGPLGSSGAISTSQIESRNLKDKCDTETVALFRIHHALADGVSMSVALGDATDEAEELNHRIMSEIEKRKLSTNLTLVQKIKMALFMFLFYILGGVKALALQGWRCLVAFSPFDIVMAQSNILAGRRSTTWKILSSTNNIKEVAKSISKSATLNDVSVAIVTGAIRRQLVEHQKAQKLSSESKKVDPIVIPSRVNVTIPVHLNGGVLLPGESLGNKIGAFVASVPLTEKEETADHCKASNRFKGVSKALKEGKSTPAYLIAWTMAKFTSDYAPEWFAKWAMRNGNAKSVCVISNVKGFPFKVHWVGRRLEYLCAFLPLPPGIPIGVVVSSYDGEIGFTVDADKRAVPDADRFGEWMIDEFKRLEQEARVSPDTDG</sequence>
<keyword evidence="1" id="KW-0472">Membrane</keyword>
<keyword evidence="1" id="KW-1133">Transmembrane helix</keyword>
<dbReference type="AlphaFoldDB" id="A0A7R9W9L7"/>
<protein>
    <recommendedName>
        <fullName evidence="2">O-acyltransferase WSD1 C-terminal domain-containing protein</fullName>
    </recommendedName>
</protein>
<feature type="transmembrane region" description="Helical" evidence="1">
    <location>
        <begin position="30"/>
        <end position="52"/>
    </location>
</feature>
<keyword evidence="1" id="KW-0812">Transmembrane</keyword>
<evidence type="ECO:0000256" key="1">
    <source>
        <dbReference type="SAM" id="Phobius"/>
    </source>
</evidence>
<gene>
    <name evidence="3" type="ORF">TDUB1175_LOCUS17146</name>
</gene>
<feature type="domain" description="O-acyltransferase WSD1 C-terminal" evidence="2">
    <location>
        <begin position="452"/>
        <end position="601"/>
    </location>
</feature>
<dbReference type="Pfam" id="PF06974">
    <property type="entry name" value="WS_DGAT_C"/>
    <property type="match status" value="1"/>
</dbReference>
<dbReference type="GO" id="GO:0008374">
    <property type="term" value="F:O-acyltransferase activity"/>
    <property type="evidence" value="ECO:0007669"/>
    <property type="project" value="InterPro"/>
</dbReference>
<dbReference type="EMBL" id="HBED01034204">
    <property type="protein sequence ID" value="CAD8318351.1"/>
    <property type="molecule type" value="Transcribed_RNA"/>
</dbReference>
<evidence type="ECO:0000259" key="2">
    <source>
        <dbReference type="Pfam" id="PF06974"/>
    </source>
</evidence>
<dbReference type="InterPro" id="IPR009721">
    <property type="entry name" value="O-acyltransferase_WSD1_C"/>
</dbReference>
<organism evidence="3">
    <name type="scientific">Pseudictyota dubia</name>
    <dbReference type="NCBI Taxonomy" id="2749911"/>
    <lineage>
        <taxon>Eukaryota</taxon>
        <taxon>Sar</taxon>
        <taxon>Stramenopiles</taxon>
        <taxon>Ochrophyta</taxon>
        <taxon>Bacillariophyta</taxon>
        <taxon>Mediophyceae</taxon>
        <taxon>Biddulphiophycidae</taxon>
        <taxon>Eupodiscales</taxon>
        <taxon>Odontellaceae</taxon>
        <taxon>Pseudictyota</taxon>
    </lineage>
</organism>
<dbReference type="PANTHER" id="PTHR31650:SF1">
    <property type="entry name" value="WAX ESTER SYNTHASE_DIACYLGLYCEROL ACYLTRANSFERASE 4-RELATED"/>
    <property type="match status" value="1"/>
</dbReference>
<evidence type="ECO:0000313" key="3">
    <source>
        <dbReference type="EMBL" id="CAD8318351.1"/>
    </source>
</evidence>
<dbReference type="InterPro" id="IPR023213">
    <property type="entry name" value="CAT-like_dom_sf"/>
</dbReference>
<accession>A0A7R9W9L7</accession>
<dbReference type="SUPFAM" id="SSF52777">
    <property type="entry name" value="CoA-dependent acyltransferases"/>
    <property type="match status" value="1"/>
</dbReference>
<proteinExistence type="predicted"/>
<feature type="transmembrane region" description="Helical" evidence="1">
    <location>
        <begin position="322"/>
        <end position="342"/>
    </location>
</feature>
<dbReference type="GO" id="GO:0005886">
    <property type="term" value="C:plasma membrane"/>
    <property type="evidence" value="ECO:0007669"/>
    <property type="project" value="TreeGrafter"/>
</dbReference>
<dbReference type="InterPro" id="IPR045034">
    <property type="entry name" value="O-acyltransferase_WSD1-like"/>
</dbReference>